<dbReference type="EMBL" id="JAULSO010000002">
    <property type="protein sequence ID" value="KAK3689741.1"/>
    <property type="molecule type" value="Genomic_DNA"/>
</dbReference>
<keyword evidence="2" id="KW-1185">Reference proteome</keyword>
<accession>A0AAE0XC40</accession>
<proteinExistence type="predicted"/>
<sequence>MNRNLGGRATVQNLLREAFPYSYRRIHTSRAGLLCGPRAIVASMKVQGFKLDQYPTVKQLTAMCRHPKIRAFKEELGELGRDNQNNFFVDQLASMLVHWGSENGLDLLLGYVIPNGKAFLVSCNVTPATRVVWIHSDSPNGVDDDPEVVRHYEGLRPRTAEEYLQEANDEAKQESWAKLGKLHEIALLKVLTDERPDLLNGGMLADDRVLDGVIEALTEDPGFFYAVEEEFAGLLIERLETGDISQEREIAYMGDITTWLRELYSDLAGART</sequence>
<comment type="caution">
    <text evidence="1">The sequence shown here is derived from an EMBL/GenBank/DDBJ whole genome shotgun (WGS) entry which is preliminary data.</text>
</comment>
<gene>
    <name evidence="1" type="ORF">B0T22DRAFT_514416</name>
</gene>
<reference evidence="1" key="2">
    <citation type="submission" date="2023-06" db="EMBL/GenBank/DDBJ databases">
        <authorList>
            <consortium name="Lawrence Berkeley National Laboratory"/>
            <person name="Haridas S."/>
            <person name="Hensen N."/>
            <person name="Bonometti L."/>
            <person name="Westerberg I."/>
            <person name="Brannstrom I.O."/>
            <person name="Guillou S."/>
            <person name="Cros-Aarteil S."/>
            <person name="Calhoun S."/>
            <person name="Kuo A."/>
            <person name="Mondo S."/>
            <person name="Pangilinan J."/>
            <person name="Riley R."/>
            <person name="Labutti K."/>
            <person name="Andreopoulos B."/>
            <person name="Lipzen A."/>
            <person name="Chen C."/>
            <person name="Yanf M."/>
            <person name="Daum C."/>
            <person name="Ng V."/>
            <person name="Clum A."/>
            <person name="Steindorff A."/>
            <person name="Ohm R."/>
            <person name="Martin F."/>
            <person name="Silar P."/>
            <person name="Natvig D."/>
            <person name="Lalanne C."/>
            <person name="Gautier V."/>
            <person name="Ament-Velasquez S.L."/>
            <person name="Kruys A."/>
            <person name="Hutchinson M.I."/>
            <person name="Powell A.J."/>
            <person name="Barry K."/>
            <person name="Miller A.N."/>
            <person name="Grigoriev I.V."/>
            <person name="Debuchy R."/>
            <person name="Gladieux P."/>
            <person name="Thoren M.H."/>
            <person name="Johannesson H."/>
        </authorList>
    </citation>
    <scope>NUCLEOTIDE SEQUENCE</scope>
    <source>
        <strain evidence="1">CBS 314.62</strain>
    </source>
</reference>
<name>A0AAE0XC40_9PEZI</name>
<protein>
    <submittedName>
        <fullName evidence="1">Uncharacterized protein</fullName>
    </submittedName>
</protein>
<reference evidence="1" key="1">
    <citation type="journal article" date="2023" name="Mol. Phylogenet. Evol.">
        <title>Genome-scale phylogeny and comparative genomics of the fungal order Sordariales.</title>
        <authorList>
            <person name="Hensen N."/>
            <person name="Bonometti L."/>
            <person name="Westerberg I."/>
            <person name="Brannstrom I.O."/>
            <person name="Guillou S."/>
            <person name="Cros-Aarteil S."/>
            <person name="Calhoun S."/>
            <person name="Haridas S."/>
            <person name="Kuo A."/>
            <person name="Mondo S."/>
            <person name="Pangilinan J."/>
            <person name="Riley R."/>
            <person name="LaButti K."/>
            <person name="Andreopoulos B."/>
            <person name="Lipzen A."/>
            <person name="Chen C."/>
            <person name="Yan M."/>
            <person name="Daum C."/>
            <person name="Ng V."/>
            <person name="Clum A."/>
            <person name="Steindorff A."/>
            <person name="Ohm R.A."/>
            <person name="Martin F."/>
            <person name="Silar P."/>
            <person name="Natvig D.O."/>
            <person name="Lalanne C."/>
            <person name="Gautier V."/>
            <person name="Ament-Velasquez S.L."/>
            <person name="Kruys A."/>
            <person name="Hutchinson M.I."/>
            <person name="Powell A.J."/>
            <person name="Barry K."/>
            <person name="Miller A.N."/>
            <person name="Grigoriev I.V."/>
            <person name="Debuchy R."/>
            <person name="Gladieux P."/>
            <person name="Hiltunen Thoren M."/>
            <person name="Johannesson H."/>
        </authorList>
    </citation>
    <scope>NUCLEOTIDE SEQUENCE</scope>
    <source>
        <strain evidence="1">CBS 314.62</strain>
    </source>
</reference>
<dbReference type="Proteomes" id="UP001270362">
    <property type="component" value="Unassembled WGS sequence"/>
</dbReference>
<dbReference type="AlphaFoldDB" id="A0AAE0XC40"/>
<evidence type="ECO:0000313" key="2">
    <source>
        <dbReference type="Proteomes" id="UP001270362"/>
    </source>
</evidence>
<organism evidence="1 2">
    <name type="scientific">Podospora appendiculata</name>
    <dbReference type="NCBI Taxonomy" id="314037"/>
    <lineage>
        <taxon>Eukaryota</taxon>
        <taxon>Fungi</taxon>
        <taxon>Dikarya</taxon>
        <taxon>Ascomycota</taxon>
        <taxon>Pezizomycotina</taxon>
        <taxon>Sordariomycetes</taxon>
        <taxon>Sordariomycetidae</taxon>
        <taxon>Sordariales</taxon>
        <taxon>Podosporaceae</taxon>
        <taxon>Podospora</taxon>
    </lineage>
</organism>
<evidence type="ECO:0000313" key="1">
    <source>
        <dbReference type="EMBL" id="KAK3689741.1"/>
    </source>
</evidence>